<name>A0AAP0J9X5_9MAGN</name>
<feature type="domain" description="U1-type" evidence="2">
    <location>
        <begin position="211"/>
        <end position="245"/>
    </location>
</feature>
<sequence length="521" mass="58093">MDFGVQSEDNKSVYSISPTSAPSSYFTEQALRAGFMGNEIRRVDFGAGGDHLRVDFAIQRQIEKERIRQEIIAAEIIRRRELEMEVRRELAMEREMALRRGDRGGCSRGLSLGMWPQDTARFPALLGRNRDDIVSDERTAVPSGNIEVGSLNRLPFQRPEAPKVGDNGKGPPGQVMFVAKPTSGNFIGTKRKLAAIGASELNPVIAKKKAAKDWNCALCKVSATSEQGLKEHLEGRKHRAREADMGVKKITEKQPKEPTSLDNKPERADQKPSKKQEPNVKVTKKNQRVPEKRKKFRYWCEDCKVGTHSQKVMAGHLKGKKHQGRVQAQKRSGGSVSSTSVLADDKREKEDDLEERNEEDAANVDGADNMDEAEEKGEVDDTEEAEEKREIGDVEEAEDKVEINDTEEAYEEEEIEGTEEAEDKEVVEDIKQAEEKGVVVGIEEEEEEKEEVDSMEVDDEKEGVDDSEEAEEKKLEEASEELEPSTVTVIACELMHVSATVIACELMNVSASGTTSNEDSN</sequence>
<feature type="compositionally biased region" description="Acidic residues" evidence="1">
    <location>
        <begin position="393"/>
        <end position="426"/>
    </location>
</feature>
<feature type="domain" description="U1-type" evidence="2">
    <location>
        <begin position="295"/>
        <end position="329"/>
    </location>
</feature>
<comment type="caution">
    <text evidence="3">The sequence shown here is derived from an EMBL/GenBank/DDBJ whole genome shotgun (WGS) entry which is preliminary data.</text>
</comment>
<organism evidence="3 4">
    <name type="scientific">Stephania japonica</name>
    <dbReference type="NCBI Taxonomy" id="461633"/>
    <lineage>
        <taxon>Eukaryota</taxon>
        <taxon>Viridiplantae</taxon>
        <taxon>Streptophyta</taxon>
        <taxon>Embryophyta</taxon>
        <taxon>Tracheophyta</taxon>
        <taxon>Spermatophyta</taxon>
        <taxon>Magnoliopsida</taxon>
        <taxon>Ranunculales</taxon>
        <taxon>Menispermaceae</taxon>
        <taxon>Menispermoideae</taxon>
        <taxon>Cissampelideae</taxon>
        <taxon>Stephania</taxon>
    </lineage>
</organism>
<dbReference type="SMART" id="SM00451">
    <property type="entry name" value="ZnF_U1"/>
    <property type="match status" value="2"/>
</dbReference>
<evidence type="ECO:0000256" key="1">
    <source>
        <dbReference type="SAM" id="MobiDB-lite"/>
    </source>
</evidence>
<feature type="compositionally biased region" description="Acidic residues" evidence="1">
    <location>
        <begin position="442"/>
        <end position="470"/>
    </location>
</feature>
<dbReference type="SUPFAM" id="SSF57667">
    <property type="entry name" value="beta-beta-alpha zinc fingers"/>
    <property type="match status" value="2"/>
</dbReference>
<gene>
    <name evidence="3" type="ORF">Sjap_010834</name>
</gene>
<reference evidence="3 4" key="1">
    <citation type="submission" date="2024-01" db="EMBL/GenBank/DDBJ databases">
        <title>Genome assemblies of Stephania.</title>
        <authorList>
            <person name="Yang L."/>
        </authorList>
    </citation>
    <scope>NUCLEOTIDE SEQUENCE [LARGE SCALE GENOMIC DNA]</scope>
    <source>
        <strain evidence="3">QJT</strain>
        <tissue evidence="3">Leaf</tissue>
    </source>
</reference>
<feature type="compositionally biased region" description="Basic and acidic residues" evidence="1">
    <location>
        <begin position="263"/>
        <end position="278"/>
    </location>
</feature>
<dbReference type="EMBL" id="JBBNAE010000004">
    <property type="protein sequence ID" value="KAK9130347.1"/>
    <property type="molecule type" value="Genomic_DNA"/>
</dbReference>
<protein>
    <recommendedName>
        <fullName evidence="2">U1-type domain-containing protein</fullName>
    </recommendedName>
</protein>
<evidence type="ECO:0000313" key="4">
    <source>
        <dbReference type="Proteomes" id="UP001417504"/>
    </source>
</evidence>
<dbReference type="PANTHER" id="PTHR47487">
    <property type="entry name" value="OS06G0651300 PROTEIN-RELATED"/>
    <property type="match status" value="1"/>
</dbReference>
<feature type="region of interest" description="Disordered" evidence="1">
    <location>
        <begin position="229"/>
        <end position="290"/>
    </location>
</feature>
<dbReference type="Gene3D" id="3.30.160.60">
    <property type="entry name" value="Classic Zinc Finger"/>
    <property type="match status" value="2"/>
</dbReference>
<dbReference type="InterPro" id="IPR013087">
    <property type="entry name" value="Znf_C2H2_type"/>
</dbReference>
<feature type="compositionally biased region" description="Polar residues" evidence="1">
    <location>
        <begin position="329"/>
        <end position="341"/>
    </location>
</feature>
<keyword evidence="4" id="KW-1185">Reference proteome</keyword>
<proteinExistence type="predicted"/>
<dbReference type="Proteomes" id="UP001417504">
    <property type="component" value="Unassembled WGS sequence"/>
</dbReference>
<evidence type="ECO:0000313" key="3">
    <source>
        <dbReference type="EMBL" id="KAK9130347.1"/>
    </source>
</evidence>
<dbReference type="InterPro" id="IPR003604">
    <property type="entry name" value="Matrin/U1-like-C_Znf_C2H2"/>
</dbReference>
<dbReference type="InterPro" id="IPR036236">
    <property type="entry name" value="Znf_C2H2_sf"/>
</dbReference>
<dbReference type="PANTHER" id="PTHR47487:SF8">
    <property type="entry name" value="OS08G0270900 PROTEIN"/>
    <property type="match status" value="1"/>
</dbReference>
<dbReference type="AlphaFoldDB" id="A0AAP0J9X5"/>
<evidence type="ECO:0000259" key="2">
    <source>
        <dbReference type="SMART" id="SM00451"/>
    </source>
</evidence>
<dbReference type="GO" id="GO:0003676">
    <property type="term" value="F:nucleic acid binding"/>
    <property type="evidence" value="ECO:0007669"/>
    <property type="project" value="InterPro"/>
</dbReference>
<feature type="region of interest" description="Disordered" evidence="1">
    <location>
        <begin position="309"/>
        <end position="426"/>
    </location>
</feature>
<dbReference type="GO" id="GO:0008270">
    <property type="term" value="F:zinc ion binding"/>
    <property type="evidence" value="ECO:0007669"/>
    <property type="project" value="InterPro"/>
</dbReference>
<dbReference type="Pfam" id="PF12874">
    <property type="entry name" value="zf-met"/>
    <property type="match status" value="2"/>
</dbReference>
<feature type="compositionally biased region" description="Acidic residues" evidence="1">
    <location>
        <begin position="351"/>
        <end position="385"/>
    </location>
</feature>
<feature type="compositionally biased region" description="Basic and acidic residues" evidence="1">
    <location>
        <begin position="241"/>
        <end position="256"/>
    </location>
</feature>
<accession>A0AAP0J9X5</accession>
<feature type="region of interest" description="Disordered" evidence="1">
    <location>
        <begin position="442"/>
        <end position="483"/>
    </location>
</feature>